<dbReference type="Proteomes" id="UP000189777">
    <property type="component" value="Unassembled WGS sequence"/>
</dbReference>
<keyword evidence="3" id="KW-0804">Transcription</keyword>
<evidence type="ECO:0000259" key="5">
    <source>
        <dbReference type="PROSITE" id="PS50977"/>
    </source>
</evidence>
<dbReference type="RefSeq" id="WP_079576435.1">
    <property type="nucleotide sequence ID" value="NZ_FUZQ01000008.1"/>
</dbReference>
<dbReference type="PRINTS" id="PR00455">
    <property type="entry name" value="HTHTETR"/>
</dbReference>
<dbReference type="GO" id="GO:0045892">
    <property type="term" value="P:negative regulation of DNA-templated transcription"/>
    <property type="evidence" value="ECO:0007669"/>
    <property type="project" value="UniProtKB-ARBA"/>
</dbReference>
<keyword evidence="2 4" id="KW-0238">DNA-binding</keyword>
<dbReference type="InterPro" id="IPR039536">
    <property type="entry name" value="TetR_C_Proteobacteria"/>
</dbReference>
<dbReference type="Pfam" id="PF00440">
    <property type="entry name" value="TetR_N"/>
    <property type="match status" value="1"/>
</dbReference>
<proteinExistence type="predicted"/>
<evidence type="ECO:0000256" key="2">
    <source>
        <dbReference type="ARBA" id="ARBA00023125"/>
    </source>
</evidence>
<organism evidence="6 7">
    <name type="scientific">Krasilnikoviella flava</name>
    <dbReference type="NCBI Taxonomy" id="526729"/>
    <lineage>
        <taxon>Bacteria</taxon>
        <taxon>Bacillati</taxon>
        <taxon>Actinomycetota</taxon>
        <taxon>Actinomycetes</taxon>
        <taxon>Micrococcales</taxon>
        <taxon>Promicromonosporaceae</taxon>
        <taxon>Krasilnikoviella</taxon>
    </lineage>
</organism>
<name>A0A1T5LXX6_9MICO</name>
<dbReference type="EMBL" id="FUZQ01000008">
    <property type="protein sequence ID" value="SKC80782.1"/>
    <property type="molecule type" value="Genomic_DNA"/>
</dbReference>
<accession>A0A1T5LXX6</accession>
<sequence length="206" mass="22133">MDTTTGRPGARRGRPRRDEVEARRAAILDAAITQLAEHGFAGTTIEGVAAAAGATKRTIYSHFTDKPGLFLAAVERLHRHEQEGLHAGADLEGVATRIVRTLHGDDAVTLHRLVIAESRQLPQLAADFYERGPARSVAVLATLLAAEHPDLDAVPERAEELYTLLLGEPHRRRLLGLEAAPSAALARAHARRSIRTVLGRAAAPPA</sequence>
<dbReference type="Gene3D" id="1.10.357.10">
    <property type="entry name" value="Tetracycline Repressor, domain 2"/>
    <property type="match status" value="1"/>
</dbReference>
<gene>
    <name evidence="6" type="ORF">SAMN04324258_4088</name>
</gene>
<dbReference type="OrthoDB" id="7186128at2"/>
<protein>
    <submittedName>
        <fullName evidence="6">Transcriptional regulator, TetR family</fullName>
    </submittedName>
</protein>
<dbReference type="FunFam" id="1.10.10.60:FF:000141">
    <property type="entry name" value="TetR family transcriptional regulator"/>
    <property type="match status" value="1"/>
</dbReference>
<reference evidence="6 7" key="1">
    <citation type="submission" date="2017-02" db="EMBL/GenBank/DDBJ databases">
        <authorList>
            <person name="Peterson S.W."/>
        </authorList>
    </citation>
    <scope>NUCLEOTIDE SEQUENCE [LARGE SCALE GENOMIC DNA]</scope>
    <source>
        <strain evidence="6 7">DSM 21481</strain>
    </source>
</reference>
<dbReference type="SUPFAM" id="SSF46689">
    <property type="entry name" value="Homeodomain-like"/>
    <property type="match status" value="1"/>
</dbReference>
<dbReference type="PROSITE" id="PS01081">
    <property type="entry name" value="HTH_TETR_1"/>
    <property type="match status" value="1"/>
</dbReference>
<dbReference type="GO" id="GO:0003700">
    <property type="term" value="F:DNA-binding transcription factor activity"/>
    <property type="evidence" value="ECO:0007669"/>
    <property type="project" value="TreeGrafter"/>
</dbReference>
<dbReference type="InterPro" id="IPR009057">
    <property type="entry name" value="Homeodomain-like_sf"/>
</dbReference>
<dbReference type="PANTHER" id="PTHR30055:SF119">
    <property type="entry name" value="NALC"/>
    <property type="match status" value="1"/>
</dbReference>
<keyword evidence="7" id="KW-1185">Reference proteome</keyword>
<dbReference type="InterPro" id="IPR001647">
    <property type="entry name" value="HTH_TetR"/>
</dbReference>
<evidence type="ECO:0000313" key="7">
    <source>
        <dbReference type="Proteomes" id="UP000189777"/>
    </source>
</evidence>
<feature type="DNA-binding region" description="H-T-H motif" evidence="4">
    <location>
        <begin position="44"/>
        <end position="63"/>
    </location>
</feature>
<dbReference type="InterPro" id="IPR023772">
    <property type="entry name" value="DNA-bd_HTH_TetR-type_CS"/>
</dbReference>
<dbReference type="AlphaFoldDB" id="A0A1T5LXX6"/>
<evidence type="ECO:0000256" key="4">
    <source>
        <dbReference type="PROSITE-ProRule" id="PRU00335"/>
    </source>
</evidence>
<dbReference type="PROSITE" id="PS50977">
    <property type="entry name" value="HTH_TETR_2"/>
    <property type="match status" value="1"/>
</dbReference>
<dbReference type="Pfam" id="PF14246">
    <property type="entry name" value="TetR_C_7"/>
    <property type="match status" value="1"/>
</dbReference>
<keyword evidence="1" id="KW-0805">Transcription regulation</keyword>
<evidence type="ECO:0000256" key="3">
    <source>
        <dbReference type="ARBA" id="ARBA00023163"/>
    </source>
</evidence>
<dbReference type="STRING" id="526729.SAMN04324258_4088"/>
<feature type="domain" description="HTH tetR-type" evidence="5">
    <location>
        <begin position="21"/>
        <end position="81"/>
    </location>
</feature>
<dbReference type="PANTHER" id="PTHR30055">
    <property type="entry name" value="HTH-TYPE TRANSCRIPTIONAL REGULATOR RUTR"/>
    <property type="match status" value="1"/>
</dbReference>
<dbReference type="GO" id="GO:0000976">
    <property type="term" value="F:transcription cis-regulatory region binding"/>
    <property type="evidence" value="ECO:0007669"/>
    <property type="project" value="TreeGrafter"/>
</dbReference>
<evidence type="ECO:0000256" key="1">
    <source>
        <dbReference type="ARBA" id="ARBA00023015"/>
    </source>
</evidence>
<evidence type="ECO:0000313" key="6">
    <source>
        <dbReference type="EMBL" id="SKC80782.1"/>
    </source>
</evidence>
<dbReference type="InterPro" id="IPR050109">
    <property type="entry name" value="HTH-type_TetR-like_transc_reg"/>
</dbReference>